<feature type="domain" description="PASTA" evidence="3">
    <location>
        <begin position="42"/>
        <end position="108"/>
    </location>
</feature>
<dbReference type="CDD" id="cd06577">
    <property type="entry name" value="PASTA_pknB"/>
    <property type="match status" value="1"/>
</dbReference>
<dbReference type="PROSITE" id="PS51257">
    <property type="entry name" value="PROKAR_LIPOPROTEIN"/>
    <property type="match status" value="1"/>
</dbReference>
<dbReference type="Proteomes" id="UP001595816">
    <property type="component" value="Unassembled WGS sequence"/>
</dbReference>
<organism evidence="4 5">
    <name type="scientific">Hamadaea flava</name>
    <dbReference type="NCBI Taxonomy" id="1742688"/>
    <lineage>
        <taxon>Bacteria</taxon>
        <taxon>Bacillati</taxon>
        <taxon>Actinomycetota</taxon>
        <taxon>Actinomycetes</taxon>
        <taxon>Micromonosporales</taxon>
        <taxon>Micromonosporaceae</taxon>
        <taxon>Hamadaea</taxon>
    </lineage>
</organism>
<feature type="signal peptide" evidence="2">
    <location>
        <begin position="1"/>
        <end position="22"/>
    </location>
</feature>
<evidence type="ECO:0000313" key="4">
    <source>
        <dbReference type="EMBL" id="MFC4134265.1"/>
    </source>
</evidence>
<feature type="chain" id="PRO_5045770279" evidence="2">
    <location>
        <begin position="23"/>
        <end position="242"/>
    </location>
</feature>
<dbReference type="RefSeq" id="WP_253761562.1">
    <property type="nucleotide sequence ID" value="NZ_JAMZDZ010000001.1"/>
</dbReference>
<evidence type="ECO:0000313" key="5">
    <source>
        <dbReference type="Proteomes" id="UP001595816"/>
    </source>
</evidence>
<evidence type="ECO:0000259" key="3">
    <source>
        <dbReference type="PROSITE" id="PS51178"/>
    </source>
</evidence>
<name>A0ABV8LT77_9ACTN</name>
<gene>
    <name evidence="4" type="ORF">ACFOZ4_26955</name>
</gene>
<dbReference type="Gene3D" id="3.30.10.20">
    <property type="match status" value="1"/>
</dbReference>
<dbReference type="Pfam" id="PF03793">
    <property type="entry name" value="PASTA"/>
    <property type="match status" value="1"/>
</dbReference>
<proteinExistence type="predicted"/>
<feature type="region of interest" description="Disordered" evidence="1">
    <location>
        <begin position="28"/>
        <end position="47"/>
    </location>
</feature>
<dbReference type="PROSITE" id="PS51178">
    <property type="entry name" value="PASTA"/>
    <property type="match status" value="1"/>
</dbReference>
<sequence>MRRSIVLAALVTVAGVAAGGCAQPGVQAANGPAPQVRPTDDPADGVRVPDVKGQSARYALKLIAESRLAAVVRYAPEVLVDAGTVILSEPKAGAGLGAGDVVVLVVAGNPANVGGFDGHPGAKALTDLAAGRSDVFVGAGWDGGDPRKAYVVAIGPTADQAAWDERIAVAAGAQAYRVVRCDHSLAQLSGVKAELPDAGLSDYSSYIDPVRCAVVVQGTFTRDQVERVRQRWGTAVAVSPAH</sequence>
<comment type="caution">
    <text evidence="4">The sequence shown here is derived from an EMBL/GenBank/DDBJ whole genome shotgun (WGS) entry which is preliminary data.</text>
</comment>
<dbReference type="EMBL" id="JBHSAY010000015">
    <property type="protein sequence ID" value="MFC4134265.1"/>
    <property type="molecule type" value="Genomic_DNA"/>
</dbReference>
<evidence type="ECO:0000256" key="2">
    <source>
        <dbReference type="SAM" id="SignalP"/>
    </source>
</evidence>
<keyword evidence="5" id="KW-1185">Reference proteome</keyword>
<dbReference type="InterPro" id="IPR005543">
    <property type="entry name" value="PASTA_dom"/>
</dbReference>
<accession>A0ABV8LT77</accession>
<reference evidence="5" key="1">
    <citation type="journal article" date="2019" name="Int. J. Syst. Evol. Microbiol.">
        <title>The Global Catalogue of Microorganisms (GCM) 10K type strain sequencing project: providing services to taxonomists for standard genome sequencing and annotation.</title>
        <authorList>
            <consortium name="The Broad Institute Genomics Platform"/>
            <consortium name="The Broad Institute Genome Sequencing Center for Infectious Disease"/>
            <person name="Wu L."/>
            <person name="Ma J."/>
        </authorList>
    </citation>
    <scope>NUCLEOTIDE SEQUENCE [LARGE SCALE GENOMIC DNA]</scope>
    <source>
        <strain evidence="5">CGMCC 4.7289</strain>
    </source>
</reference>
<protein>
    <submittedName>
        <fullName evidence="4">PASTA domain-containing protein</fullName>
    </submittedName>
</protein>
<keyword evidence="2" id="KW-0732">Signal</keyword>
<evidence type="ECO:0000256" key="1">
    <source>
        <dbReference type="SAM" id="MobiDB-lite"/>
    </source>
</evidence>